<gene>
    <name evidence="3" type="ORF">DP107_02895</name>
</gene>
<dbReference type="InterPro" id="IPR002035">
    <property type="entry name" value="VWF_A"/>
</dbReference>
<name>A0A554NFG5_9EURY</name>
<keyword evidence="1" id="KW-1133">Transmembrane helix</keyword>
<dbReference type="SUPFAM" id="SSF52317">
    <property type="entry name" value="Class I glutamine amidotransferase-like"/>
    <property type="match status" value="1"/>
</dbReference>
<evidence type="ECO:0000313" key="4">
    <source>
        <dbReference type="Proteomes" id="UP000319894"/>
    </source>
</evidence>
<dbReference type="SUPFAM" id="SSF53300">
    <property type="entry name" value="vWA-like"/>
    <property type="match status" value="1"/>
</dbReference>
<sequence length="806" mass="85026">MSGASTVALAPTQSDLPGTEAVEATVRGVTVGLELPLALLAIPVALALLVALAVRTGQGGDWGRRRRIGLLLARASIVVLLVTAAAGPYTAVARETPGEPRVRLLADESDSMAVTDADIDALAAAIEAEGVPVSRSVVGSGATSRVGDAVVASAERNASLLLVSDGRVTDGRSLAAAGEVVTEANATVHTVDLSSTRTERYVTLSAPPKTSVGIDNRFVVRVGGVAIEDSAPVTVEVDGTPVFTEVVDGADTAEFSYTFDEVGTHELVARVGADDGTGRNDVYRRTVRVVPQPRVLYVSEGAYPFGDLLEELYNVTRRPAIPDDLRPYQAVVLQDQPAATAGNVTALQRAVIDGTGLVAVGGRSAYDGGGYGNSSLGAVLPVSTGETDGRTTRLVVLVDVSGSAEEGMTVQKRATLNVIGQLGDENEVGLAAFNFRAYRINEVVPLGPNREQLREKVRRLDSGGATDLAVGLRGAADLLNGPGTVIVISDGRSQDVSARGVARELNEQGVQVVSIGVGERIDEDRLSDVADATGGQYFRADETDRLRLLFGGDSRSFSGDGLTVVNRNQFITAGVEPTADPAMANDVSVKSGADLLVATSDGTPALAQWRYGLGRVVSVTAYGRDGTLRGLLTEPDSLLLSKSVNWVIGDPERGRRGVVAAPDGRVGERVTVRYVGDERPTAAPRFRQVEPGTYETTLRPSEPGFVDVLDARLAVNYPREYGAYGQSDAVAELVGRTGGQRFDQGEAAAIARTVQQSAERTREVRQEWGWLLVTVGLLLFLLEVTARRLSRYRQYRRTPTDAAADD</sequence>
<proteinExistence type="predicted"/>
<dbReference type="EMBL" id="QMDX01000001">
    <property type="protein sequence ID" value="TSD16136.1"/>
    <property type="molecule type" value="Genomic_DNA"/>
</dbReference>
<feature type="transmembrane region" description="Helical" evidence="1">
    <location>
        <begin position="37"/>
        <end position="56"/>
    </location>
</feature>
<dbReference type="OrthoDB" id="147382at2157"/>
<dbReference type="InterPro" id="IPR036465">
    <property type="entry name" value="vWFA_dom_sf"/>
</dbReference>
<dbReference type="AlphaFoldDB" id="A0A554NFG5"/>
<keyword evidence="1" id="KW-0472">Membrane</keyword>
<dbReference type="PANTHER" id="PTHR37947:SF1">
    <property type="entry name" value="BLL2462 PROTEIN"/>
    <property type="match status" value="1"/>
</dbReference>
<organism evidence="3 4">
    <name type="scientific">Haloglomus irregulare</name>
    <dbReference type="NCBI Taxonomy" id="2234134"/>
    <lineage>
        <taxon>Archaea</taxon>
        <taxon>Methanobacteriati</taxon>
        <taxon>Methanobacteriota</taxon>
        <taxon>Stenosarchaea group</taxon>
        <taxon>Halobacteria</taxon>
        <taxon>Halobacteriales</taxon>
        <taxon>Natronomonadaceae</taxon>
        <taxon>Haloglomus</taxon>
    </lineage>
</organism>
<dbReference type="Gene3D" id="3.40.50.880">
    <property type="match status" value="1"/>
</dbReference>
<dbReference type="Proteomes" id="UP000319894">
    <property type="component" value="Unassembled WGS sequence"/>
</dbReference>
<evidence type="ECO:0000256" key="1">
    <source>
        <dbReference type="SAM" id="Phobius"/>
    </source>
</evidence>
<dbReference type="PROSITE" id="PS50234">
    <property type="entry name" value="VWFA"/>
    <property type="match status" value="1"/>
</dbReference>
<comment type="caution">
    <text evidence="3">The sequence shown here is derived from an EMBL/GenBank/DDBJ whole genome shotgun (WGS) entry which is preliminary data.</text>
</comment>
<feature type="transmembrane region" description="Helical" evidence="1">
    <location>
        <begin position="68"/>
        <end position="91"/>
    </location>
</feature>
<dbReference type="PANTHER" id="PTHR37947">
    <property type="entry name" value="BLL2462 PROTEIN"/>
    <property type="match status" value="1"/>
</dbReference>
<feature type="domain" description="VWFA" evidence="2">
    <location>
        <begin position="393"/>
        <end position="550"/>
    </location>
</feature>
<dbReference type="SMART" id="SM00327">
    <property type="entry name" value="VWA"/>
    <property type="match status" value="1"/>
</dbReference>
<keyword evidence="4" id="KW-1185">Reference proteome</keyword>
<dbReference type="Gene3D" id="3.40.50.410">
    <property type="entry name" value="von Willebrand factor, type A domain"/>
    <property type="match status" value="1"/>
</dbReference>
<evidence type="ECO:0000313" key="3">
    <source>
        <dbReference type="EMBL" id="TSD16136.1"/>
    </source>
</evidence>
<keyword evidence="1" id="KW-0812">Transmembrane</keyword>
<feature type="transmembrane region" description="Helical" evidence="1">
    <location>
        <begin position="768"/>
        <end position="786"/>
    </location>
</feature>
<dbReference type="CDD" id="cd00198">
    <property type="entry name" value="vWFA"/>
    <property type="match status" value="1"/>
</dbReference>
<reference evidence="3 4" key="1">
    <citation type="submission" date="2018-06" db="EMBL/GenBank/DDBJ databases">
        <title>Natronomonas sp. F16-60 a new haloarchaeon isolated from a solar saltern of Isla Cristina, Huelva, Spain.</title>
        <authorList>
            <person name="Duran-Viseras A."/>
            <person name="Sanchez-Porro C."/>
            <person name="Ventosa A."/>
        </authorList>
    </citation>
    <scope>NUCLEOTIDE SEQUENCE [LARGE SCALE GENOMIC DNA]</scope>
    <source>
        <strain evidence="3 4">F16-60</strain>
    </source>
</reference>
<accession>A0A554NFG5</accession>
<dbReference type="Pfam" id="PF00092">
    <property type="entry name" value="VWA"/>
    <property type="match status" value="1"/>
</dbReference>
<dbReference type="InterPro" id="IPR029062">
    <property type="entry name" value="Class_I_gatase-like"/>
</dbReference>
<dbReference type="InParanoid" id="A0A554NFG5"/>
<dbReference type="RefSeq" id="WP_144260617.1">
    <property type="nucleotide sequence ID" value="NZ_QMDX01000001.1"/>
</dbReference>
<protein>
    <submittedName>
        <fullName evidence="3">Magnesium chelatase</fullName>
    </submittedName>
</protein>
<evidence type="ECO:0000259" key="2">
    <source>
        <dbReference type="PROSITE" id="PS50234"/>
    </source>
</evidence>